<reference evidence="1 2" key="1">
    <citation type="submission" date="2017-04" db="EMBL/GenBank/DDBJ databases">
        <authorList>
            <person name="Afonso C.L."/>
            <person name="Miller P.J."/>
            <person name="Scott M.A."/>
            <person name="Spackman E."/>
            <person name="Goraichik I."/>
            <person name="Dimitrov K.M."/>
            <person name="Suarez D.L."/>
            <person name="Swayne D.E."/>
        </authorList>
    </citation>
    <scope>NUCLEOTIDE SEQUENCE [LARGE SCALE GENOMIC DNA]</scope>
    <source>
        <strain evidence="1 2">CGMCC 1.12708</strain>
    </source>
</reference>
<dbReference type="PANTHER" id="PTHR38471:SF2">
    <property type="entry name" value="FOUR HELIX BUNDLE PROTEIN"/>
    <property type="match status" value="1"/>
</dbReference>
<evidence type="ECO:0000313" key="2">
    <source>
        <dbReference type="Proteomes" id="UP000192393"/>
    </source>
</evidence>
<evidence type="ECO:0000313" key="1">
    <source>
        <dbReference type="EMBL" id="SMC72281.1"/>
    </source>
</evidence>
<organism evidence="1 2">
    <name type="scientific">Moheibacter sediminis</name>
    <dbReference type="NCBI Taxonomy" id="1434700"/>
    <lineage>
        <taxon>Bacteria</taxon>
        <taxon>Pseudomonadati</taxon>
        <taxon>Bacteroidota</taxon>
        <taxon>Flavobacteriia</taxon>
        <taxon>Flavobacteriales</taxon>
        <taxon>Weeksellaceae</taxon>
        <taxon>Moheibacter</taxon>
    </lineage>
</organism>
<sequence>MQDYRKLQVWQRSHSLTIEIYQIKRAISSVPANIAEGCGRNSNKEFAQFLNISLGSLNESTYFLLLAKDLNYINVELFENLNNECNEIKAMIISLINKIRNEN</sequence>
<dbReference type="OrthoDB" id="9811959at2"/>
<dbReference type="SUPFAM" id="SSF158446">
    <property type="entry name" value="IVS-encoded protein-like"/>
    <property type="match status" value="1"/>
</dbReference>
<dbReference type="CDD" id="cd16377">
    <property type="entry name" value="23S_rRNA_IVP_like"/>
    <property type="match status" value="1"/>
</dbReference>
<dbReference type="Proteomes" id="UP000192393">
    <property type="component" value="Unassembled WGS sequence"/>
</dbReference>
<name>A0A1W2BHC6_9FLAO</name>
<dbReference type="EMBL" id="FWXS01000006">
    <property type="protein sequence ID" value="SMC72281.1"/>
    <property type="molecule type" value="Genomic_DNA"/>
</dbReference>
<dbReference type="PANTHER" id="PTHR38471">
    <property type="entry name" value="FOUR HELIX BUNDLE PROTEIN"/>
    <property type="match status" value="1"/>
</dbReference>
<dbReference type="AlphaFoldDB" id="A0A1W2BHC6"/>
<dbReference type="NCBIfam" id="TIGR02436">
    <property type="entry name" value="four helix bundle protein"/>
    <property type="match status" value="1"/>
</dbReference>
<dbReference type="Gene3D" id="1.20.1440.60">
    <property type="entry name" value="23S rRNA-intervening sequence"/>
    <property type="match status" value="1"/>
</dbReference>
<dbReference type="Pfam" id="PF05635">
    <property type="entry name" value="23S_rRNA_IVP"/>
    <property type="match status" value="1"/>
</dbReference>
<proteinExistence type="predicted"/>
<dbReference type="STRING" id="1434700.SAMN06296427_106175"/>
<dbReference type="RefSeq" id="WP_084017656.1">
    <property type="nucleotide sequence ID" value="NZ_FWXS01000006.1"/>
</dbReference>
<dbReference type="InterPro" id="IPR012657">
    <property type="entry name" value="23S_rRNA-intervening_sequence"/>
</dbReference>
<dbReference type="InterPro" id="IPR036583">
    <property type="entry name" value="23S_rRNA_IVS_sf"/>
</dbReference>
<accession>A0A1W2BHC6</accession>
<protein>
    <submittedName>
        <fullName evidence="1">Four helix bundle protein</fullName>
    </submittedName>
</protein>
<gene>
    <name evidence="1" type="ORF">SAMN06296427_106175</name>
</gene>
<keyword evidence="2" id="KW-1185">Reference proteome</keyword>